<dbReference type="GO" id="GO:0005524">
    <property type="term" value="F:ATP binding"/>
    <property type="evidence" value="ECO:0007669"/>
    <property type="project" value="UniProtKB-KW"/>
</dbReference>
<sequence>MTIKPGVEAIMGPTMASRHCPPRSLITMLTRRPCWLQMKRPLIKFSTQEEFVHRLEQGTIIEMENEMSQLKKLNERSDTYAAWVIGPIPGCQTSFTTSWLLLARNPSSSMSIGFPTITDRFSIDMEACIQLPQGMFTLYHLPATRIQNPYEDVASLDRSSIQRLAAFKVDVPRCQRAENGEQIEVNLMAHLQVSGALDDFSGIVLDETNQKNIYIRWEISSKTFEAELDALDFFVAPKRSEKRAPCYRARLAFEMLQDFQAEGPEIMDLFSKYPHLAQPSKSSHKISPVLLKKFAQFNHDHAAAHQGLERIKNGLYFVNGCPGAGKTEWNMVISALIQSHHTYAAKRIPHPILFLVDINQTVSDAADRYHCLCKDAGLDVRIIRMHGWPYEMRHSERLNQVGGQKGDGDAATDFTKSFLTTVGLTHHAKLERDDRRAPNLDEAAWDHYEKHKHDSYPGLTKLLDRIGKEEVFDSEDWRLLRHLVTGLYRDVLTGADFVATTPVAASGSFAKLFRPEIIFVDEAPHARELTTLIPLAYFDPVAWIFTGDVKQTRPFVDSCGSERKAQEKGLRFNPYAEQLRLSTMARAAAADALDHKLLVNNRAYGNLQRLPSHIFYDGEMTSGHNEETMYPASTKYLKEYLEKLSGRENLEENRLVVSLANSCEETHRSSFWNPTQHSWVIEQVKSLLEDNKFQSVSGAPGTIMIQTPYSTAYRQYQGEVKQWPEELQSRVLVLTVDKAQGNQADVVFLDMVRTTSVGFMDDPQRLNVAITRARQAEVIIMHVRMNYRQARGCRRAKYAAQVWADAHTHRRLVHLH</sequence>
<organism evidence="8 9">
    <name type="scientific">Trichoderma harzianum</name>
    <name type="common">Hypocrea lixii</name>
    <dbReference type="NCBI Taxonomy" id="5544"/>
    <lineage>
        <taxon>Eukaryota</taxon>
        <taxon>Fungi</taxon>
        <taxon>Dikarya</taxon>
        <taxon>Ascomycota</taxon>
        <taxon>Pezizomycotina</taxon>
        <taxon>Sordariomycetes</taxon>
        <taxon>Hypocreomycetidae</taxon>
        <taxon>Hypocreales</taxon>
        <taxon>Hypocreaceae</taxon>
        <taxon>Trichoderma</taxon>
    </lineage>
</organism>
<name>A0A0F9ZFJ8_TRIHA</name>
<dbReference type="Proteomes" id="UP000034112">
    <property type="component" value="Unassembled WGS sequence"/>
</dbReference>
<evidence type="ECO:0000256" key="1">
    <source>
        <dbReference type="ARBA" id="ARBA00007913"/>
    </source>
</evidence>
<dbReference type="AlphaFoldDB" id="A0A0F9ZFJ8"/>
<feature type="domain" description="DNA2/NAM7 helicase-like C-terminal" evidence="7">
    <location>
        <begin position="583"/>
        <end position="781"/>
    </location>
</feature>
<dbReference type="InterPro" id="IPR027417">
    <property type="entry name" value="P-loop_NTPase"/>
</dbReference>
<evidence type="ECO:0000256" key="3">
    <source>
        <dbReference type="ARBA" id="ARBA00022801"/>
    </source>
</evidence>
<dbReference type="OrthoDB" id="6513042at2759"/>
<dbReference type="PANTHER" id="PTHR43788:SF8">
    <property type="entry name" value="DNA-BINDING PROTEIN SMUBP-2"/>
    <property type="match status" value="1"/>
</dbReference>
<evidence type="ECO:0000256" key="4">
    <source>
        <dbReference type="ARBA" id="ARBA00022806"/>
    </source>
</evidence>
<dbReference type="EMBL" id="JOKZ01000354">
    <property type="protein sequence ID" value="KKO99121.1"/>
    <property type="molecule type" value="Genomic_DNA"/>
</dbReference>
<evidence type="ECO:0000313" key="8">
    <source>
        <dbReference type="EMBL" id="KKO99121.1"/>
    </source>
</evidence>
<dbReference type="SUPFAM" id="SSF52540">
    <property type="entry name" value="P-loop containing nucleoside triphosphate hydrolases"/>
    <property type="match status" value="1"/>
</dbReference>
<keyword evidence="2" id="KW-0547">Nucleotide-binding</keyword>
<keyword evidence="5" id="KW-0067">ATP-binding</keyword>
<evidence type="ECO:0000259" key="7">
    <source>
        <dbReference type="Pfam" id="PF13087"/>
    </source>
</evidence>
<dbReference type="InterPro" id="IPR050534">
    <property type="entry name" value="Coronavir_polyprotein_1ab"/>
</dbReference>
<protein>
    <recommendedName>
        <fullName evidence="10">DNA2/NAM7 helicase-like C-terminal domain-containing protein</fullName>
    </recommendedName>
</protein>
<proteinExistence type="inferred from homology"/>
<evidence type="ECO:0000256" key="5">
    <source>
        <dbReference type="ARBA" id="ARBA00022840"/>
    </source>
</evidence>
<dbReference type="Gene3D" id="3.40.50.300">
    <property type="entry name" value="P-loop containing nucleotide triphosphate hydrolases"/>
    <property type="match status" value="2"/>
</dbReference>
<feature type="domain" description="DNA2/NAM7 helicase helicase" evidence="6">
    <location>
        <begin position="302"/>
        <end position="558"/>
    </location>
</feature>
<dbReference type="PANTHER" id="PTHR43788">
    <property type="entry name" value="DNA2/NAM7 HELICASE FAMILY MEMBER"/>
    <property type="match status" value="1"/>
</dbReference>
<keyword evidence="4" id="KW-0347">Helicase</keyword>
<evidence type="ECO:0000256" key="2">
    <source>
        <dbReference type="ARBA" id="ARBA00022741"/>
    </source>
</evidence>
<dbReference type="InterPro" id="IPR041677">
    <property type="entry name" value="DNA2/NAM7_AAA_11"/>
</dbReference>
<keyword evidence="3" id="KW-0378">Hydrolase</keyword>
<dbReference type="OMA" id="IRMHGWP"/>
<reference evidence="9" key="1">
    <citation type="journal article" date="2015" name="Genome Announc.">
        <title>Draft whole-genome sequence of the biocontrol agent Trichoderma harzianum T6776.</title>
        <authorList>
            <person name="Baroncelli R."/>
            <person name="Piaggeschi G."/>
            <person name="Fiorini L."/>
            <person name="Bertolini E."/>
            <person name="Zapparata A."/>
            <person name="Pe M.E."/>
            <person name="Sarrocco S."/>
            <person name="Vannacci G."/>
        </authorList>
    </citation>
    <scope>NUCLEOTIDE SEQUENCE [LARGE SCALE GENOMIC DNA]</scope>
    <source>
        <strain evidence="9">T6776</strain>
    </source>
</reference>
<accession>A0A0F9ZFJ8</accession>
<dbReference type="InterPro" id="IPR041679">
    <property type="entry name" value="DNA2/NAM7-like_C"/>
</dbReference>
<evidence type="ECO:0000313" key="9">
    <source>
        <dbReference type="Proteomes" id="UP000034112"/>
    </source>
</evidence>
<dbReference type="Pfam" id="PF13086">
    <property type="entry name" value="AAA_11"/>
    <property type="match status" value="1"/>
</dbReference>
<dbReference type="GO" id="GO:0016787">
    <property type="term" value="F:hydrolase activity"/>
    <property type="evidence" value="ECO:0007669"/>
    <property type="project" value="UniProtKB-KW"/>
</dbReference>
<comment type="caution">
    <text evidence="8">The sequence shown here is derived from an EMBL/GenBank/DDBJ whole genome shotgun (WGS) entry which is preliminary data.</text>
</comment>
<evidence type="ECO:0008006" key="10">
    <source>
        <dbReference type="Google" id="ProtNLM"/>
    </source>
</evidence>
<evidence type="ECO:0000259" key="6">
    <source>
        <dbReference type="Pfam" id="PF13086"/>
    </source>
</evidence>
<comment type="similarity">
    <text evidence="1">Belongs to the DNA2/NAM7 helicase family.</text>
</comment>
<dbReference type="Pfam" id="PF13087">
    <property type="entry name" value="AAA_12"/>
    <property type="match status" value="1"/>
</dbReference>
<dbReference type="GO" id="GO:0043139">
    <property type="term" value="F:5'-3' DNA helicase activity"/>
    <property type="evidence" value="ECO:0007669"/>
    <property type="project" value="TreeGrafter"/>
</dbReference>
<gene>
    <name evidence="8" type="ORF">THAR02_08776</name>
</gene>